<feature type="compositionally biased region" description="Basic and acidic residues" evidence="1">
    <location>
        <begin position="182"/>
        <end position="192"/>
    </location>
</feature>
<feature type="region of interest" description="Disordered" evidence="1">
    <location>
        <begin position="177"/>
        <end position="296"/>
    </location>
</feature>
<sequence>MTGTADPFDFFSAAHTPRQGRHRHARDADSRTPSALPARRGPRDAAVEGSLTGSLPLPAPEPPAPAEVTAPITPVISSVLTPEDEQSRPQAAPAGEDSEEPTLRRHRITLTSDPEPVREERDEARVYVAPPPDGLGKFDLGSVPASVTPPSTWRKAAWFASLSSGGVVVALLVAGTALVTPDDDRRAIEGWPDRNGAVAPLLPDEQYDDGNQEDLPGSASTSTPDDAPSSESPSPDDTGEPASFRSPGSPERGSSSSDAPSGTTGPSTTVPTTTTPTLTKPPSTPAPTSTARQKYFTVPYDAEEMAKQSQAFLDTVTEDPQAAHELTTGELAAQGPKGLEQKYADIAYFEVKHIYVDQNEGYTVNTVEVTYTDGSTTEETRRLTFESDEKISSDGQ</sequence>
<keyword evidence="3" id="KW-1185">Reference proteome</keyword>
<name>A0ABW5W3J1_9PSEU</name>
<evidence type="ECO:0000313" key="3">
    <source>
        <dbReference type="Proteomes" id="UP001597478"/>
    </source>
</evidence>
<feature type="region of interest" description="Disordered" evidence="1">
    <location>
        <begin position="1"/>
        <end position="123"/>
    </location>
</feature>
<comment type="caution">
    <text evidence="2">The sequence shown here is derived from an EMBL/GenBank/DDBJ whole genome shotgun (WGS) entry which is preliminary data.</text>
</comment>
<dbReference type="RefSeq" id="WP_377386955.1">
    <property type="nucleotide sequence ID" value="NZ_JBHSAN010000008.1"/>
</dbReference>
<evidence type="ECO:0000256" key="1">
    <source>
        <dbReference type="SAM" id="MobiDB-lite"/>
    </source>
</evidence>
<organism evidence="2 3">
    <name type="scientific">Prauserella oleivorans</name>
    <dbReference type="NCBI Taxonomy" id="1478153"/>
    <lineage>
        <taxon>Bacteria</taxon>
        <taxon>Bacillati</taxon>
        <taxon>Actinomycetota</taxon>
        <taxon>Actinomycetes</taxon>
        <taxon>Pseudonocardiales</taxon>
        <taxon>Pseudonocardiaceae</taxon>
        <taxon>Prauserella</taxon>
    </lineage>
</organism>
<gene>
    <name evidence="2" type="ORF">ACFS2C_00040</name>
</gene>
<protein>
    <submittedName>
        <fullName evidence="2">Uncharacterized protein</fullName>
    </submittedName>
</protein>
<proteinExistence type="predicted"/>
<feature type="region of interest" description="Disordered" evidence="1">
    <location>
        <begin position="375"/>
        <end position="396"/>
    </location>
</feature>
<feature type="compositionally biased region" description="Low complexity" evidence="1">
    <location>
        <begin position="246"/>
        <end position="291"/>
    </location>
</feature>
<feature type="compositionally biased region" description="Basic and acidic residues" evidence="1">
    <location>
        <begin position="378"/>
        <end position="396"/>
    </location>
</feature>
<evidence type="ECO:0000313" key="2">
    <source>
        <dbReference type="EMBL" id="MFD2797781.1"/>
    </source>
</evidence>
<dbReference type="Proteomes" id="UP001597478">
    <property type="component" value="Unassembled WGS sequence"/>
</dbReference>
<dbReference type="EMBL" id="JBHUOF010000001">
    <property type="protein sequence ID" value="MFD2797781.1"/>
    <property type="molecule type" value="Genomic_DNA"/>
</dbReference>
<feature type="compositionally biased region" description="Low complexity" evidence="1">
    <location>
        <begin position="218"/>
        <end position="236"/>
    </location>
</feature>
<feature type="compositionally biased region" description="Low complexity" evidence="1">
    <location>
        <begin position="66"/>
        <end position="75"/>
    </location>
</feature>
<reference evidence="3" key="1">
    <citation type="journal article" date="2019" name="Int. J. Syst. Evol. Microbiol.">
        <title>The Global Catalogue of Microorganisms (GCM) 10K type strain sequencing project: providing services to taxonomists for standard genome sequencing and annotation.</title>
        <authorList>
            <consortium name="The Broad Institute Genomics Platform"/>
            <consortium name="The Broad Institute Genome Sequencing Center for Infectious Disease"/>
            <person name="Wu L."/>
            <person name="Ma J."/>
        </authorList>
    </citation>
    <scope>NUCLEOTIDE SEQUENCE [LARGE SCALE GENOMIC DNA]</scope>
    <source>
        <strain evidence="3">IBRC-M 10906</strain>
    </source>
</reference>
<accession>A0ABW5W3J1</accession>